<evidence type="ECO:0000256" key="1">
    <source>
        <dbReference type="ARBA" id="ARBA00004651"/>
    </source>
</evidence>
<dbReference type="Proteomes" id="UP000038487">
    <property type="component" value="Unassembled WGS sequence"/>
</dbReference>
<dbReference type="GO" id="GO:0005886">
    <property type="term" value="C:plasma membrane"/>
    <property type="evidence" value="ECO:0007669"/>
    <property type="project" value="UniProtKB-SubCell"/>
</dbReference>
<protein>
    <submittedName>
        <fullName evidence="9">ESX-3 secretion system protein eccD3</fullName>
    </submittedName>
    <submittedName>
        <fullName evidence="10">Type VII secretion integral membrane protein EccD</fullName>
    </submittedName>
</protein>
<dbReference type="InterPro" id="IPR024962">
    <property type="entry name" value="YukD-like"/>
</dbReference>
<keyword evidence="5 7" id="KW-1133">Transmembrane helix</keyword>
<feature type="transmembrane region" description="Helical" evidence="7">
    <location>
        <begin position="201"/>
        <end position="222"/>
    </location>
</feature>
<feature type="transmembrane region" description="Helical" evidence="7">
    <location>
        <begin position="254"/>
        <end position="273"/>
    </location>
</feature>
<dbReference type="EMBL" id="QXBN01000005">
    <property type="protein sequence ID" value="RIT40708.1"/>
    <property type="molecule type" value="Genomic_DNA"/>
</dbReference>
<dbReference type="AlphaFoldDB" id="A0A0S1SVK4"/>
<keyword evidence="4 7" id="KW-0812">Transmembrane</keyword>
<dbReference type="InterPro" id="IPR044049">
    <property type="entry name" value="EccD_transm"/>
</dbReference>
<feature type="transmembrane region" description="Helical" evidence="7">
    <location>
        <begin position="436"/>
        <end position="460"/>
    </location>
</feature>
<feature type="transmembrane region" description="Helical" evidence="7">
    <location>
        <begin position="318"/>
        <end position="339"/>
    </location>
</feature>
<organism evidence="10 12">
    <name type="scientific">Mycobacteroides abscessus</name>
    <dbReference type="NCBI Taxonomy" id="36809"/>
    <lineage>
        <taxon>Bacteria</taxon>
        <taxon>Bacillati</taxon>
        <taxon>Actinomycetota</taxon>
        <taxon>Actinomycetes</taxon>
        <taxon>Mycobacteriales</taxon>
        <taxon>Mycobacteriaceae</taxon>
        <taxon>Mycobacteroides</taxon>
    </lineage>
</organism>
<dbReference type="Pfam" id="PF19053">
    <property type="entry name" value="EccD"/>
    <property type="match status" value="1"/>
</dbReference>
<reference evidence="10 12" key="2">
    <citation type="submission" date="2018-08" db="EMBL/GenBank/DDBJ databases">
        <title>Linezolid Resistance in Mycobacterium abscessus: MIC Distribution and Comprehensive Investigation of Resistance Mechanisms.</title>
        <authorList>
            <person name="Ye M."/>
            <person name="Xu L."/>
            <person name="Zou Y."/>
            <person name="Li B."/>
            <person name="Guo Q."/>
            <person name="Zhang Y."/>
            <person name="Zhan M."/>
            <person name="Xu B."/>
            <person name="Yu F."/>
            <person name="Zhang Z."/>
            <person name="Chu H."/>
        </authorList>
    </citation>
    <scope>NUCLEOTIDE SEQUENCE [LARGE SCALE GENOMIC DNA]</scope>
    <source>
        <strain evidence="10 12">G143</strain>
    </source>
</reference>
<keyword evidence="3" id="KW-1003">Cell membrane</keyword>
<evidence type="ECO:0000256" key="5">
    <source>
        <dbReference type="ARBA" id="ARBA00022989"/>
    </source>
</evidence>
<dbReference type="Proteomes" id="UP000284557">
    <property type="component" value="Unassembled WGS sequence"/>
</dbReference>
<evidence type="ECO:0000313" key="11">
    <source>
        <dbReference type="Proteomes" id="UP000038487"/>
    </source>
</evidence>
<evidence type="ECO:0000256" key="4">
    <source>
        <dbReference type="ARBA" id="ARBA00022692"/>
    </source>
</evidence>
<dbReference type="InterPro" id="IPR006707">
    <property type="entry name" value="T7SS_EccD"/>
</dbReference>
<dbReference type="GeneID" id="93379162"/>
<dbReference type="Pfam" id="PF08817">
    <property type="entry name" value="YukD"/>
    <property type="match status" value="1"/>
</dbReference>
<feature type="transmembrane region" description="Helical" evidence="7">
    <location>
        <begin position="371"/>
        <end position="390"/>
    </location>
</feature>
<evidence type="ECO:0000313" key="10">
    <source>
        <dbReference type="EMBL" id="RIT40708.1"/>
    </source>
</evidence>
<dbReference type="Gene3D" id="3.10.20.90">
    <property type="entry name" value="Phosphatidylinositol 3-kinase Catalytic Subunit, Chain A, domain 1"/>
    <property type="match status" value="1"/>
</dbReference>
<comment type="subcellular location">
    <subcellularLocation>
        <location evidence="1">Cell membrane</location>
        <topology evidence="1">Multi-pass membrane protein</topology>
    </subcellularLocation>
</comment>
<evidence type="ECO:0000313" key="12">
    <source>
        <dbReference type="Proteomes" id="UP000284557"/>
    </source>
</evidence>
<feature type="transmembrane region" description="Helical" evidence="7">
    <location>
        <begin position="396"/>
        <end position="416"/>
    </location>
</feature>
<evidence type="ECO:0000259" key="8">
    <source>
        <dbReference type="Pfam" id="PF19053"/>
    </source>
</evidence>
<proteinExistence type="inferred from homology"/>
<feature type="transmembrane region" description="Helical" evidence="7">
    <location>
        <begin position="150"/>
        <end position="169"/>
    </location>
</feature>
<comment type="caution">
    <text evidence="10">The sequence shown here is derived from an EMBL/GenBank/DDBJ whole genome shotgun (WGS) entry which is preliminary data.</text>
</comment>
<feature type="transmembrane region" description="Helical" evidence="7">
    <location>
        <begin position="229"/>
        <end position="248"/>
    </location>
</feature>
<feature type="transmembrane region" description="Helical" evidence="7">
    <location>
        <begin position="345"/>
        <end position="364"/>
    </location>
</feature>
<dbReference type="NCBIfam" id="TIGR03920">
    <property type="entry name" value="T7SS_EccD"/>
    <property type="match status" value="1"/>
</dbReference>
<gene>
    <name evidence="10" type="primary">eccD</name>
    <name evidence="9" type="synonym">eccD3</name>
    <name evidence="10" type="ORF">D2E76_08955</name>
    <name evidence="9" type="ORF">ERS075527_00005</name>
</gene>
<accession>A0A0S1SVK4</accession>
<evidence type="ECO:0000256" key="6">
    <source>
        <dbReference type="ARBA" id="ARBA00023136"/>
    </source>
</evidence>
<sequence length="462" mass="46998">MSDNAVMPIVRVAVLGEEKLTEVALPTQLPMRDIIPAVHRMVAPDATEATTPQRLSLAPVNGAPFSADATLDTVGVVDGDLLTLRPTPAGPAAPGIVEDIADAAVIFSESRKRPWGAEHIARVGRFGVLGLIAAATILAIVHSIRTGSSLSLAGLAVVAVAAAIGALVAHVRSARLGAELAVAALVPIAGALALAVPGSGLAPRVLLGAAGVAAWSLIYLIVARQLIAFFTATTVLSLGIAGAAGAHVLWHPSLLVVGCGLIIVALLVTVRAAQLSAFAARFPLPTIPAPGDATPSAPAMSVLKDLPRRVQLSDSHQSGFIAGASILAILGSLAVVGGAAPASPWAWYLVAAVSAGAALRARVWDSAVCKAWLLAVPFLVSTALLVIFAVEDRYTGALVALGVLALLVAAVAVVVFNPKIGEAESYSLPSRRLLGFLASGIDASLLPVIAYLTGLFSWILNR</sequence>
<feature type="transmembrane region" description="Helical" evidence="7">
    <location>
        <begin position="123"/>
        <end position="144"/>
    </location>
</feature>
<feature type="transmembrane region" description="Helical" evidence="7">
    <location>
        <begin position="176"/>
        <end position="195"/>
    </location>
</feature>
<evidence type="ECO:0000256" key="2">
    <source>
        <dbReference type="ARBA" id="ARBA00006162"/>
    </source>
</evidence>
<comment type="similarity">
    <text evidence="2">Belongs to the EccD/Snm4 family.</text>
</comment>
<keyword evidence="6 7" id="KW-0472">Membrane</keyword>
<feature type="domain" description="EccD-like transmembrane" evidence="8">
    <location>
        <begin position="129"/>
        <end position="459"/>
    </location>
</feature>
<evidence type="ECO:0000256" key="3">
    <source>
        <dbReference type="ARBA" id="ARBA00022475"/>
    </source>
</evidence>
<evidence type="ECO:0000313" key="9">
    <source>
        <dbReference type="EMBL" id="CPS96464.1"/>
    </source>
</evidence>
<evidence type="ECO:0000256" key="7">
    <source>
        <dbReference type="SAM" id="Phobius"/>
    </source>
</evidence>
<dbReference type="PIRSF" id="PIRSF017804">
    <property type="entry name" value="Secretion_EccD1"/>
    <property type="match status" value="1"/>
</dbReference>
<reference evidence="9 11" key="1">
    <citation type="submission" date="2015-03" db="EMBL/GenBank/DDBJ databases">
        <authorList>
            <consortium name="Pathogen Informatics"/>
            <person name="Murphy D."/>
        </authorList>
    </citation>
    <scope>NUCLEOTIDE SEQUENCE [LARGE SCALE GENOMIC DNA]</scope>
    <source>
        <strain evidence="9 11">PAP036</strain>
    </source>
</reference>
<dbReference type="RefSeq" id="WP_005080050.1">
    <property type="nucleotide sequence ID" value="NZ_CM125927.1"/>
</dbReference>
<name>A0A0S1SVK4_9MYCO</name>
<dbReference type="EMBL" id="CSUW01000001">
    <property type="protein sequence ID" value="CPS96464.1"/>
    <property type="molecule type" value="Genomic_DNA"/>
</dbReference>